<dbReference type="GO" id="GO:0006637">
    <property type="term" value="P:acyl-CoA metabolic process"/>
    <property type="evidence" value="ECO:0007669"/>
    <property type="project" value="TreeGrafter"/>
</dbReference>
<organism evidence="2 3">
    <name type="scientific">Candidatus Segetimicrobium genomatis</name>
    <dbReference type="NCBI Taxonomy" id="2569760"/>
    <lineage>
        <taxon>Bacteria</taxon>
        <taxon>Bacillati</taxon>
        <taxon>Candidatus Sysuimicrobiota</taxon>
        <taxon>Candidatus Sysuimicrobiia</taxon>
        <taxon>Candidatus Sysuimicrobiales</taxon>
        <taxon>Candidatus Segetimicrobiaceae</taxon>
        <taxon>Candidatus Segetimicrobium</taxon>
    </lineage>
</organism>
<evidence type="ECO:0000313" key="2">
    <source>
        <dbReference type="EMBL" id="TMI97644.1"/>
    </source>
</evidence>
<dbReference type="Pfam" id="PF08840">
    <property type="entry name" value="BAAT_C"/>
    <property type="match status" value="1"/>
</dbReference>
<dbReference type="AlphaFoldDB" id="A0A537KPH6"/>
<protein>
    <submittedName>
        <fullName evidence="2">Acyl-CoA thioesterase</fullName>
    </submittedName>
</protein>
<sequence>MLVLAGSSGRVDVVRARSFAQLGAVALAQRWFGGSGQAKGICEIPVEEFVRGVDLLVEVGASRVVVVGVSKGAEGALHLSVVDDRVDGVVALSPSSVSWANVGAGLDGQLTPARSSWSWCGEPLPFVPYDSGWVDPDPPVSYRALYESSLVAFADRVAEASIPVERAQAKIVAVAGGDDQMWPSLLFAQHLEARRAGVGFELIVGKDAGHRITFPGETAAPDRAAVYAYGGSQAADEALGAVAWRAALRLAHLD</sequence>
<dbReference type="GO" id="GO:0006631">
    <property type="term" value="P:fatty acid metabolic process"/>
    <property type="evidence" value="ECO:0007669"/>
    <property type="project" value="TreeGrafter"/>
</dbReference>
<feature type="domain" description="BAAT/Acyl-CoA thioester hydrolase C-terminal" evidence="1">
    <location>
        <begin position="59"/>
        <end position="245"/>
    </location>
</feature>
<dbReference type="PANTHER" id="PTHR10824">
    <property type="entry name" value="ACYL-COENZYME A THIOESTERASE-RELATED"/>
    <property type="match status" value="1"/>
</dbReference>
<dbReference type="PANTHER" id="PTHR10824:SF4">
    <property type="entry name" value="ACYL-COENZYME A THIOESTERASE 1-LIKE"/>
    <property type="match status" value="1"/>
</dbReference>
<name>A0A537KPH6_9BACT</name>
<accession>A0A537KPH6</accession>
<dbReference type="Proteomes" id="UP000319353">
    <property type="component" value="Unassembled WGS sequence"/>
</dbReference>
<dbReference type="EMBL" id="VBAL01000202">
    <property type="protein sequence ID" value="TMI97644.1"/>
    <property type="molecule type" value="Genomic_DNA"/>
</dbReference>
<dbReference type="InterPro" id="IPR029058">
    <property type="entry name" value="AB_hydrolase_fold"/>
</dbReference>
<evidence type="ECO:0000259" key="1">
    <source>
        <dbReference type="Pfam" id="PF08840"/>
    </source>
</evidence>
<gene>
    <name evidence="2" type="ORF">E6H01_13065</name>
</gene>
<evidence type="ECO:0000313" key="3">
    <source>
        <dbReference type="Proteomes" id="UP000319353"/>
    </source>
</evidence>
<dbReference type="GO" id="GO:0047617">
    <property type="term" value="F:fatty acyl-CoA hydrolase activity"/>
    <property type="evidence" value="ECO:0007669"/>
    <property type="project" value="TreeGrafter"/>
</dbReference>
<dbReference type="SUPFAM" id="SSF53474">
    <property type="entry name" value="alpha/beta-Hydrolases"/>
    <property type="match status" value="1"/>
</dbReference>
<proteinExistence type="predicted"/>
<dbReference type="InterPro" id="IPR014940">
    <property type="entry name" value="BAAT_C"/>
</dbReference>
<dbReference type="Gene3D" id="3.40.50.1820">
    <property type="entry name" value="alpha/beta hydrolase"/>
    <property type="match status" value="1"/>
</dbReference>
<comment type="caution">
    <text evidence="2">The sequence shown here is derived from an EMBL/GenBank/DDBJ whole genome shotgun (WGS) entry which is preliminary data.</text>
</comment>
<reference evidence="2 3" key="1">
    <citation type="journal article" date="2019" name="Nat. Microbiol.">
        <title>Mediterranean grassland soil C-N compound turnover is dependent on rainfall and depth, and is mediated by genomically divergent microorganisms.</title>
        <authorList>
            <person name="Diamond S."/>
            <person name="Andeer P.F."/>
            <person name="Li Z."/>
            <person name="Crits-Christoph A."/>
            <person name="Burstein D."/>
            <person name="Anantharaman K."/>
            <person name="Lane K.R."/>
            <person name="Thomas B.C."/>
            <person name="Pan C."/>
            <person name="Northen T.R."/>
            <person name="Banfield J.F."/>
        </authorList>
    </citation>
    <scope>NUCLEOTIDE SEQUENCE [LARGE SCALE GENOMIC DNA]</scope>
    <source>
        <strain evidence="2">NP_4</strain>
    </source>
</reference>